<reference evidence="2" key="2">
    <citation type="submission" date="2021-04" db="EMBL/GenBank/DDBJ databases">
        <authorList>
            <person name="Gilroy R."/>
        </authorList>
    </citation>
    <scope>NUCLEOTIDE SEQUENCE</scope>
    <source>
        <strain evidence="2">CHK196-3914</strain>
    </source>
</reference>
<feature type="domain" description="PPM-type phosphatase" evidence="1">
    <location>
        <begin position="21"/>
        <end position="268"/>
    </location>
</feature>
<dbReference type="AlphaFoldDB" id="A0A9D2G5W2"/>
<evidence type="ECO:0000259" key="1">
    <source>
        <dbReference type="PROSITE" id="PS51746"/>
    </source>
</evidence>
<dbReference type="Gene3D" id="3.60.40.10">
    <property type="entry name" value="PPM-type phosphatase domain"/>
    <property type="match status" value="1"/>
</dbReference>
<dbReference type="PROSITE" id="PS51746">
    <property type="entry name" value="PPM_2"/>
    <property type="match status" value="1"/>
</dbReference>
<dbReference type="Proteomes" id="UP000824116">
    <property type="component" value="Unassembled WGS sequence"/>
</dbReference>
<dbReference type="SMART" id="SM00331">
    <property type="entry name" value="PP2C_SIG"/>
    <property type="match status" value="1"/>
</dbReference>
<reference evidence="2" key="1">
    <citation type="journal article" date="2021" name="PeerJ">
        <title>Extensive microbial diversity within the chicken gut microbiome revealed by metagenomics and culture.</title>
        <authorList>
            <person name="Gilroy R."/>
            <person name="Ravi A."/>
            <person name="Getino M."/>
            <person name="Pursley I."/>
            <person name="Horton D.L."/>
            <person name="Alikhan N.F."/>
            <person name="Baker D."/>
            <person name="Gharbi K."/>
            <person name="Hall N."/>
            <person name="Watson M."/>
            <person name="Adriaenssens E.M."/>
            <person name="Foster-Nyarko E."/>
            <person name="Jarju S."/>
            <person name="Secka A."/>
            <person name="Antonio M."/>
            <person name="Oren A."/>
            <person name="Chaudhuri R.R."/>
            <person name="La Ragione R."/>
            <person name="Hildebrand F."/>
            <person name="Pallen M.J."/>
        </authorList>
    </citation>
    <scope>NUCLEOTIDE SEQUENCE</scope>
    <source>
        <strain evidence="2">CHK196-3914</strain>
    </source>
</reference>
<gene>
    <name evidence="2" type="ORF">H9723_00360</name>
</gene>
<organism evidence="2 3">
    <name type="scientific">Candidatus Mediterraneibacter stercoravium</name>
    <dbReference type="NCBI Taxonomy" id="2838685"/>
    <lineage>
        <taxon>Bacteria</taxon>
        <taxon>Bacillati</taxon>
        <taxon>Bacillota</taxon>
        <taxon>Clostridia</taxon>
        <taxon>Lachnospirales</taxon>
        <taxon>Lachnospiraceae</taxon>
        <taxon>Mediterraneibacter</taxon>
    </lineage>
</organism>
<name>A0A9D2G5W2_9FIRM</name>
<evidence type="ECO:0000313" key="3">
    <source>
        <dbReference type="Proteomes" id="UP000824116"/>
    </source>
</evidence>
<protein>
    <submittedName>
        <fullName evidence="2">Protein phosphatase 2C domain-containing protein</fullName>
    </submittedName>
</protein>
<dbReference type="SUPFAM" id="SSF81606">
    <property type="entry name" value="PP2C-like"/>
    <property type="match status" value="1"/>
</dbReference>
<comment type="caution">
    <text evidence="2">The sequence shown here is derived from an EMBL/GenBank/DDBJ whole genome shotgun (WGS) entry which is preliminary data.</text>
</comment>
<dbReference type="InterPro" id="IPR036457">
    <property type="entry name" value="PPM-type-like_dom_sf"/>
</dbReference>
<dbReference type="InterPro" id="IPR001932">
    <property type="entry name" value="PPM-type_phosphatase-like_dom"/>
</dbReference>
<proteinExistence type="predicted"/>
<dbReference type="PANTHER" id="PTHR47992">
    <property type="entry name" value="PROTEIN PHOSPHATASE"/>
    <property type="match status" value="1"/>
</dbReference>
<dbReference type="Pfam" id="PF13672">
    <property type="entry name" value="PP2C_2"/>
    <property type="match status" value="1"/>
</dbReference>
<dbReference type="CDD" id="cd00143">
    <property type="entry name" value="PP2Cc"/>
    <property type="match status" value="1"/>
</dbReference>
<dbReference type="EMBL" id="DXAY01000007">
    <property type="protein sequence ID" value="HIZ73684.1"/>
    <property type="molecule type" value="Genomic_DNA"/>
</dbReference>
<dbReference type="SMART" id="SM00332">
    <property type="entry name" value="PP2Cc"/>
    <property type="match status" value="1"/>
</dbReference>
<accession>A0A9D2G5W2</accession>
<dbReference type="InterPro" id="IPR015655">
    <property type="entry name" value="PP2C"/>
</dbReference>
<dbReference type="GO" id="GO:0004722">
    <property type="term" value="F:protein serine/threonine phosphatase activity"/>
    <property type="evidence" value="ECO:0007669"/>
    <property type="project" value="InterPro"/>
</dbReference>
<sequence>MSRIIDTLGRRLSGKEKYYIRTAAVCHRGNMRSRNEDNLYFQGHILPMLHEGTDGIRLYRQNAGRGFAAAVFDGMGGESAGELASFTAADTMRGLLKRMRVESDEEIFEFCRELNGSVVRAAGKEKYVQIGTTAVILSVQGNEYCLCNVGDSPAYFFREGRLSLISVPHTNYRLLELQGAKGMKPSLTQFLGLDEEDVLIEPHIQRGVLQKGDRILLCSDGLTDMIKDEEIESIMKRRADAGQCVRILLEEALHKGGRDNITIILCDME</sequence>
<evidence type="ECO:0000313" key="2">
    <source>
        <dbReference type="EMBL" id="HIZ73684.1"/>
    </source>
</evidence>